<evidence type="ECO:0000256" key="9">
    <source>
        <dbReference type="ARBA" id="ARBA00023136"/>
    </source>
</evidence>
<dbReference type="InterPro" id="IPR011527">
    <property type="entry name" value="ABC1_TM_dom"/>
</dbReference>
<keyword evidence="7" id="KW-0067">ATP-binding</keyword>
<keyword evidence="10" id="KW-0325">Glycoprotein</keyword>
<feature type="transmembrane region" description="Helical" evidence="12">
    <location>
        <begin position="120"/>
        <end position="143"/>
    </location>
</feature>
<dbReference type="PROSITE" id="PS00211">
    <property type="entry name" value="ABC_TRANSPORTER_1"/>
    <property type="match status" value="2"/>
</dbReference>
<keyword evidence="9 12" id="KW-0472">Membrane</keyword>
<evidence type="ECO:0000259" key="14">
    <source>
        <dbReference type="PROSITE" id="PS50929"/>
    </source>
</evidence>
<dbReference type="InterPro" id="IPR003439">
    <property type="entry name" value="ABC_transporter-like_ATP-bd"/>
</dbReference>
<comment type="subcellular location">
    <subcellularLocation>
        <location evidence="1">Endomembrane system</location>
        <topology evidence="1">Multi-pass membrane protein</topology>
    </subcellularLocation>
</comment>
<dbReference type="InterPro" id="IPR050173">
    <property type="entry name" value="ABC_transporter_C-like"/>
</dbReference>
<dbReference type="PANTHER" id="PTHR24223">
    <property type="entry name" value="ATP-BINDING CASSETTE SUB-FAMILY C"/>
    <property type="match status" value="1"/>
</dbReference>
<dbReference type="InterPro" id="IPR027417">
    <property type="entry name" value="P-loop_NTPase"/>
</dbReference>
<keyword evidence="8 12" id="KW-1133">Transmembrane helix</keyword>
<feature type="transmembrane region" description="Helical" evidence="12">
    <location>
        <begin position="782"/>
        <end position="805"/>
    </location>
</feature>
<keyword evidence="5" id="KW-0677">Repeat</keyword>
<evidence type="ECO:0000256" key="3">
    <source>
        <dbReference type="ARBA" id="ARBA00022448"/>
    </source>
</evidence>
<feature type="transmembrane region" description="Helical" evidence="12">
    <location>
        <begin position="47"/>
        <end position="66"/>
    </location>
</feature>
<dbReference type="GO" id="GO:0140359">
    <property type="term" value="F:ABC-type transporter activity"/>
    <property type="evidence" value="ECO:0007669"/>
    <property type="project" value="InterPro"/>
</dbReference>
<feature type="transmembrane region" description="Helical" evidence="12">
    <location>
        <begin position="155"/>
        <end position="179"/>
    </location>
</feature>
<feature type="transmembrane region" description="Helical" evidence="12">
    <location>
        <begin position="811"/>
        <end position="830"/>
    </location>
</feature>
<evidence type="ECO:0000313" key="15">
    <source>
        <dbReference type="Ensembl" id="ENSCCRP00000179159.1"/>
    </source>
</evidence>
<sequence length="1230" mass="137842">MSAFPEGPPVLDYREPEPPPKKHKYQQSLKTLIPFRFGSNSHPVDDAGFFSFTSFAWMSPMMWKLFRNRLDEDSLFLSPHDGAHTNGERLQRLWDEEVAHVGLEKASLPAVVMRFQKTRFIVAFFVSVLFAFGSILVNEILSYIEQPGSSTELRGIGLCVALFVGEFSKAFFASLLWAVNLRTAVRVKGAFSMLAFKKIISLRSLTSISIGETINVLTGDGYRMFEAIMFGTFLLCVPFLLIICIIYACAILGYTALIGILVYLIFLPIQVLIGVFRRRAVSVTDRRVRTMNEVLTCCPSILFYFLMTLKTEKLLLQKAGYVQSLNSSFTTIVPTLATILTFIVHTSLKLPLLPSTAYTIIAVFNCMRMSMGLLPFSVKAVAEGKVALTRLKVGLFNVSLIYPKIIISPFLLGVCGNVGSGKTSLISSILEQMHLLSGSVSANGTLAYVSQQAWIFHGTVKDNILMGEPFDQTRYARVIYACSLKPDLAILPYGDQTEIGERGINLSGGQKQRVSLARAVYSNRDIFLLDDPLSAVDAHVGKHIFEECIKKELKGKSVILVTHQLQYLEFCDQVLLLDNGEIKEAGTHSELMKSKARYAHLINNFQLEQSNVTTLTYSSQLSVCVTGKKDQLVTREVSLEGSVTWRTYHEYCKAAGGYILLFIVILFFILLVGSTVFSSWWLSFWLEQGSGNSSSNSSSSGNISENPDLPFYQMIYGIIIVVMVLLCIAKGYTFTKVTLRASSKLHDTMFKRILGSPMSFFDTTPTGRLVNRFSKDQDEVDAVLPFNMENFLQFCLIVTFTILTICVVFPYLLIAVGVLAIIFATILYVFQRSIRQMKRMENVSRSPWISLTTSTIQGLSTIHAYDKRKQYIEQFKMLSDTNSNHFMLFNCGTRWLSFWLDFLSATVTLIVALFVFMSNSTRCLSTFLAFLSLQLTGILQFVVRLSTEVEAKFTSVERLLEYITNCVSEGPRSVKDANTSSGWPQEGTITFQKYSMRYRDNTPIVLNNLHINIKPGEKVGIVGRTGSGKSSLGVALFRLAEPAEGTIFIDNVDICKLGLRDLRSRLSVIPQDPVLFIGTVRYNLDPFNNYKDEELWLALEKTFMKDTIAKLPEKLHSPVVENGENFSVGERQLMCMARALLRNSKIILLDEATASIDSETDSMIQHTIRDGFQHCTMLTIAHRINTVLESDRILVMDQGKVVEFDPPQDLIQRPNSLFASLLAAANQVNS</sequence>
<keyword evidence="4 12" id="KW-0812">Transmembrane</keyword>
<keyword evidence="16" id="KW-1185">Reference proteome</keyword>
<proteinExistence type="inferred from homology"/>
<name>A0A9J8DAF8_CYPCA</name>
<feature type="domain" description="ABC transporter" evidence="13">
    <location>
        <begin position="378"/>
        <end position="604"/>
    </location>
</feature>
<dbReference type="Ensembl" id="ENSCCRT00000138066.1">
    <property type="protein sequence ID" value="ENSCCRP00000179159.1"/>
    <property type="gene ID" value="ENSCCRG00000020556.2"/>
</dbReference>
<feature type="transmembrane region" description="Helical" evidence="12">
    <location>
        <begin position="327"/>
        <end position="345"/>
    </location>
</feature>
<evidence type="ECO:0000256" key="10">
    <source>
        <dbReference type="ARBA" id="ARBA00023180"/>
    </source>
</evidence>
<dbReference type="Pfam" id="PF00664">
    <property type="entry name" value="ABC_membrane"/>
    <property type="match status" value="1"/>
</dbReference>
<evidence type="ECO:0000259" key="13">
    <source>
        <dbReference type="PROSITE" id="PS50893"/>
    </source>
</evidence>
<dbReference type="FunFam" id="3.40.50.300:FF:000074">
    <property type="entry name" value="Multidrug resistance-associated protein 5 isoform 1"/>
    <property type="match status" value="1"/>
</dbReference>
<dbReference type="Pfam" id="PF00005">
    <property type="entry name" value="ABC_tran"/>
    <property type="match status" value="2"/>
</dbReference>
<dbReference type="CDD" id="cd18599">
    <property type="entry name" value="ABC_6TM_MRP5_8_9_D2"/>
    <property type="match status" value="1"/>
</dbReference>
<dbReference type="Proteomes" id="UP001108240">
    <property type="component" value="Unplaced"/>
</dbReference>
<dbReference type="PROSITE" id="PS50929">
    <property type="entry name" value="ABC_TM1F"/>
    <property type="match status" value="2"/>
</dbReference>
<evidence type="ECO:0000256" key="6">
    <source>
        <dbReference type="ARBA" id="ARBA00022741"/>
    </source>
</evidence>
<dbReference type="SMART" id="SM00382">
    <property type="entry name" value="AAA"/>
    <property type="match status" value="2"/>
</dbReference>
<dbReference type="SUPFAM" id="SSF52540">
    <property type="entry name" value="P-loop containing nucleoside triphosphate hydrolases"/>
    <property type="match status" value="2"/>
</dbReference>
<dbReference type="Gene3D" id="3.40.50.300">
    <property type="entry name" value="P-loop containing nucleotide triphosphate hydrolases"/>
    <property type="match status" value="2"/>
</dbReference>
<dbReference type="InterPro" id="IPR003593">
    <property type="entry name" value="AAA+_ATPase"/>
</dbReference>
<feature type="transmembrane region" description="Helical" evidence="12">
    <location>
        <begin position="254"/>
        <end position="276"/>
    </location>
</feature>
<accession>A0A9J8DAF8</accession>
<dbReference type="CDD" id="cd03244">
    <property type="entry name" value="ABCC_MRP_domain2"/>
    <property type="match status" value="1"/>
</dbReference>
<dbReference type="FunFam" id="3.40.50.300:FF:000997">
    <property type="entry name" value="Multidrug resistance-associated protein 1"/>
    <property type="match status" value="1"/>
</dbReference>
<dbReference type="InterPro" id="IPR036640">
    <property type="entry name" value="ABC1_TM_sf"/>
</dbReference>
<feature type="transmembrane region" description="Helical" evidence="12">
    <location>
        <begin position="398"/>
        <end position="419"/>
    </location>
</feature>
<evidence type="ECO:0000256" key="12">
    <source>
        <dbReference type="SAM" id="Phobius"/>
    </source>
</evidence>
<dbReference type="CDD" id="cd03250">
    <property type="entry name" value="ABCC_MRP_domain1"/>
    <property type="match status" value="1"/>
</dbReference>
<dbReference type="GO" id="GO:0016020">
    <property type="term" value="C:membrane"/>
    <property type="evidence" value="ECO:0007669"/>
    <property type="project" value="InterPro"/>
</dbReference>
<dbReference type="SUPFAM" id="SSF90123">
    <property type="entry name" value="ABC transporter transmembrane region"/>
    <property type="match status" value="2"/>
</dbReference>
<dbReference type="GO" id="GO:0005524">
    <property type="term" value="F:ATP binding"/>
    <property type="evidence" value="ECO:0007669"/>
    <property type="project" value="UniProtKB-KW"/>
</dbReference>
<keyword evidence="6" id="KW-0547">Nucleotide-binding</keyword>
<reference evidence="15" key="2">
    <citation type="submission" date="2025-09" db="UniProtKB">
        <authorList>
            <consortium name="Ensembl"/>
        </authorList>
    </citation>
    <scope>IDENTIFICATION</scope>
</reference>
<dbReference type="FunFam" id="1.20.1560.10:FF:000012">
    <property type="entry name" value="ATP binding cassette subfamily C member 5"/>
    <property type="match status" value="1"/>
</dbReference>
<feature type="transmembrane region" description="Helical" evidence="12">
    <location>
        <begin position="714"/>
        <end position="734"/>
    </location>
</feature>
<evidence type="ECO:0000256" key="8">
    <source>
        <dbReference type="ARBA" id="ARBA00022989"/>
    </source>
</evidence>
<reference evidence="15" key="1">
    <citation type="submission" date="2025-08" db="UniProtKB">
        <authorList>
            <consortium name="Ensembl"/>
        </authorList>
    </citation>
    <scope>IDENTIFICATION</scope>
</reference>
<feature type="transmembrane region" description="Helical" evidence="12">
    <location>
        <begin position="357"/>
        <end position="378"/>
    </location>
</feature>
<dbReference type="InterPro" id="IPR017871">
    <property type="entry name" value="ABC_transporter-like_CS"/>
</dbReference>
<evidence type="ECO:0000256" key="4">
    <source>
        <dbReference type="ARBA" id="ARBA00022692"/>
    </source>
</evidence>
<evidence type="ECO:0000256" key="5">
    <source>
        <dbReference type="ARBA" id="ARBA00022737"/>
    </source>
</evidence>
<feature type="region of interest" description="Disordered" evidence="11">
    <location>
        <begin position="1"/>
        <end position="23"/>
    </location>
</feature>
<evidence type="ECO:0000256" key="7">
    <source>
        <dbReference type="ARBA" id="ARBA00022840"/>
    </source>
</evidence>
<evidence type="ECO:0000256" key="1">
    <source>
        <dbReference type="ARBA" id="ARBA00004127"/>
    </source>
</evidence>
<feature type="domain" description="ABC transporter" evidence="13">
    <location>
        <begin position="991"/>
        <end position="1223"/>
    </location>
</feature>
<dbReference type="PANTHER" id="PTHR24223:SF10">
    <property type="entry name" value="ATP-BINDING CASSETTE SUB-FAMILY C MEMBER 12"/>
    <property type="match status" value="1"/>
</dbReference>
<dbReference type="Gene3D" id="1.20.1560.10">
    <property type="entry name" value="ABC transporter type 1, transmembrane domain"/>
    <property type="match status" value="2"/>
</dbReference>
<dbReference type="FunFam" id="1.20.1560.10:FF:000015">
    <property type="entry name" value="multidrug resistance-associated protein 5 isoform X1"/>
    <property type="match status" value="1"/>
</dbReference>
<dbReference type="PROSITE" id="PS50893">
    <property type="entry name" value="ABC_TRANSPORTER_2"/>
    <property type="match status" value="2"/>
</dbReference>
<feature type="domain" description="ABC transmembrane type-1" evidence="14">
    <location>
        <begin position="662"/>
        <end position="944"/>
    </location>
</feature>
<evidence type="ECO:0000256" key="2">
    <source>
        <dbReference type="ARBA" id="ARBA00009726"/>
    </source>
</evidence>
<protein>
    <submittedName>
        <fullName evidence="15">ATP-binding cassette, sub-family C (CFTR/MRP), member 12</fullName>
    </submittedName>
</protein>
<feature type="transmembrane region" description="Helical" evidence="12">
    <location>
        <begin position="288"/>
        <end position="307"/>
    </location>
</feature>
<feature type="transmembrane region" description="Helical" evidence="12">
    <location>
        <begin position="658"/>
        <end position="682"/>
    </location>
</feature>
<dbReference type="GO" id="GO:0012505">
    <property type="term" value="C:endomembrane system"/>
    <property type="evidence" value="ECO:0007669"/>
    <property type="project" value="UniProtKB-SubCell"/>
</dbReference>
<keyword evidence="3" id="KW-0813">Transport</keyword>
<feature type="transmembrane region" description="Helical" evidence="12">
    <location>
        <begin position="896"/>
        <end position="918"/>
    </location>
</feature>
<dbReference type="GeneTree" id="ENSGT00940000159578"/>
<comment type="similarity">
    <text evidence="2">Belongs to the ABC transporter superfamily. ABCC family. Conjugate transporter (TC 3.A.1.208) subfamily.</text>
</comment>
<feature type="transmembrane region" description="Helical" evidence="12">
    <location>
        <begin position="227"/>
        <end position="248"/>
    </location>
</feature>
<evidence type="ECO:0000313" key="16">
    <source>
        <dbReference type="Proteomes" id="UP001108240"/>
    </source>
</evidence>
<organism evidence="15 16">
    <name type="scientific">Cyprinus carpio carpio</name>
    <dbReference type="NCBI Taxonomy" id="630221"/>
    <lineage>
        <taxon>Eukaryota</taxon>
        <taxon>Metazoa</taxon>
        <taxon>Chordata</taxon>
        <taxon>Craniata</taxon>
        <taxon>Vertebrata</taxon>
        <taxon>Euteleostomi</taxon>
        <taxon>Actinopterygii</taxon>
        <taxon>Neopterygii</taxon>
        <taxon>Teleostei</taxon>
        <taxon>Ostariophysi</taxon>
        <taxon>Cypriniformes</taxon>
        <taxon>Cyprinidae</taxon>
        <taxon>Cyprininae</taxon>
        <taxon>Cyprinus</taxon>
    </lineage>
</organism>
<dbReference type="AlphaFoldDB" id="A0A9J8DAF8"/>
<evidence type="ECO:0000256" key="11">
    <source>
        <dbReference type="SAM" id="MobiDB-lite"/>
    </source>
</evidence>
<dbReference type="GO" id="GO:0016887">
    <property type="term" value="F:ATP hydrolysis activity"/>
    <property type="evidence" value="ECO:0007669"/>
    <property type="project" value="InterPro"/>
</dbReference>
<feature type="domain" description="ABC transmembrane type-1" evidence="14">
    <location>
        <begin position="120"/>
        <end position="296"/>
    </location>
</feature>